<accession>A0ABU5TM53</accession>
<name>A0ABU5TM53_9CYAN</name>
<evidence type="ECO:0000313" key="2">
    <source>
        <dbReference type="Proteomes" id="UP001301388"/>
    </source>
</evidence>
<gene>
    <name evidence="1" type="ORF">VB774_17305</name>
</gene>
<keyword evidence="2" id="KW-1185">Reference proteome</keyword>
<reference evidence="1 2" key="1">
    <citation type="submission" date="2023-12" db="EMBL/GenBank/DDBJ databases">
        <title>Baltic Sea Cyanobacteria.</title>
        <authorList>
            <person name="Delbaje E."/>
            <person name="Fewer D.P."/>
            <person name="Shishido T.K."/>
        </authorList>
    </citation>
    <scope>NUCLEOTIDE SEQUENCE [LARGE SCALE GENOMIC DNA]</scope>
    <source>
        <strain evidence="1 2">UHCC 0370</strain>
    </source>
</reference>
<protein>
    <submittedName>
        <fullName evidence="1">Uncharacterized protein</fullName>
    </submittedName>
</protein>
<evidence type="ECO:0000313" key="1">
    <source>
        <dbReference type="EMBL" id="MEA5479381.1"/>
    </source>
</evidence>
<proteinExistence type="predicted"/>
<comment type="caution">
    <text evidence="1">The sequence shown here is derived from an EMBL/GenBank/DDBJ whole genome shotgun (WGS) entry which is preliminary data.</text>
</comment>
<sequence length="81" mass="9138">MKISWILPNSLAIAAKYILQHSLKNIAKACGDRCAIATGFSKKPKTSGGAKLRHLSLAFCFGCLYEYQVYLPKDRKYKERL</sequence>
<dbReference type="EMBL" id="JAYGIE010000088">
    <property type="protein sequence ID" value="MEA5479381.1"/>
    <property type="molecule type" value="Genomic_DNA"/>
</dbReference>
<dbReference type="Proteomes" id="UP001301388">
    <property type="component" value="Unassembled WGS sequence"/>
</dbReference>
<dbReference type="RefSeq" id="WP_323262622.1">
    <property type="nucleotide sequence ID" value="NZ_JAYGIE010000088.1"/>
</dbReference>
<organism evidence="1 2">
    <name type="scientific">Pseudanabaena galeata UHCC 0370</name>
    <dbReference type="NCBI Taxonomy" id="3110310"/>
    <lineage>
        <taxon>Bacteria</taxon>
        <taxon>Bacillati</taxon>
        <taxon>Cyanobacteriota</taxon>
        <taxon>Cyanophyceae</taxon>
        <taxon>Pseudanabaenales</taxon>
        <taxon>Pseudanabaenaceae</taxon>
        <taxon>Pseudanabaena</taxon>
    </lineage>
</organism>